<comment type="caution">
    <text evidence="1">The sequence shown here is derived from an EMBL/GenBank/DDBJ whole genome shotgun (WGS) entry which is preliminary data.</text>
</comment>
<reference evidence="1" key="1">
    <citation type="journal article" date="2014" name="Int. J. Syst. Evol. Microbiol.">
        <title>Complete genome sequence of Corynebacterium casei LMG S-19264T (=DSM 44701T), isolated from a smear-ripened cheese.</title>
        <authorList>
            <consortium name="US DOE Joint Genome Institute (JGI-PGF)"/>
            <person name="Walter F."/>
            <person name="Albersmeier A."/>
            <person name="Kalinowski J."/>
            <person name="Ruckert C."/>
        </authorList>
    </citation>
    <scope>NUCLEOTIDE SEQUENCE</scope>
    <source>
        <strain evidence="1">JCM 13306</strain>
    </source>
</reference>
<sequence>MSPLKQEAHKLIDALPDAAGWDDVARAVDEARFHGAVRDGIEAADRGQLAGPERMKATFARWGIDVAA</sequence>
<evidence type="ECO:0000313" key="2">
    <source>
        <dbReference type="Proteomes" id="UP000623958"/>
    </source>
</evidence>
<dbReference type="EMBL" id="BNBA01000036">
    <property type="protein sequence ID" value="GHH59258.1"/>
    <property type="molecule type" value="Genomic_DNA"/>
</dbReference>
<keyword evidence="2" id="KW-1185">Reference proteome</keyword>
<dbReference type="RefSeq" id="WP_140724341.1">
    <property type="nucleotide sequence ID" value="NZ_BNBA01000036.1"/>
</dbReference>
<dbReference type="Proteomes" id="UP000623958">
    <property type="component" value="Unassembled WGS sequence"/>
</dbReference>
<dbReference type="AlphaFoldDB" id="A0A919KJY3"/>
<organism evidence="1 2">
    <name type="scientific">Xanthomonas boreopolis</name>
    <dbReference type="NCBI Taxonomy" id="86183"/>
    <lineage>
        <taxon>Bacteria</taxon>
        <taxon>Pseudomonadati</taxon>
        <taxon>Pseudomonadota</taxon>
        <taxon>Gammaproteobacteria</taxon>
        <taxon>Lysobacterales</taxon>
        <taxon>Lysobacteraceae</taxon>
        <taxon>Xanthomonas</taxon>
    </lineage>
</organism>
<gene>
    <name evidence="1" type="ORF">GCM10009090_33170</name>
</gene>
<name>A0A919KJY3_9XANT</name>
<reference evidence="1" key="2">
    <citation type="submission" date="2020-09" db="EMBL/GenBank/DDBJ databases">
        <authorList>
            <person name="Sun Q."/>
            <person name="Ohkuma M."/>
        </authorList>
    </citation>
    <scope>NUCLEOTIDE SEQUENCE</scope>
    <source>
        <strain evidence="1">JCM 13306</strain>
    </source>
</reference>
<proteinExistence type="predicted"/>
<evidence type="ECO:0000313" key="1">
    <source>
        <dbReference type="EMBL" id="GHH59258.1"/>
    </source>
</evidence>
<protein>
    <submittedName>
        <fullName evidence="1">Uncharacterized protein</fullName>
    </submittedName>
</protein>
<accession>A0A919KJY3</accession>